<gene>
    <name evidence="1" type="ORF">EBB79_12855</name>
</gene>
<evidence type="ECO:0000313" key="2">
    <source>
        <dbReference type="Proteomes" id="UP000283063"/>
    </source>
</evidence>
<dbReference type="KEGG" id="sedi:EBB79_12855"/>
<keyword evidence="2" id="KW-1185">Reference proteome</keyword>
<accession>A0A3T0N3R7</accession>
<dbReference type="AlphaFoldDB" id="A0A3T0N3R7"/>
<sequence length="63" mass="6541">MAADTSNKGKPTLGSIKYIADTLDASLAAVRKDTISAIEAIGALRLVSAKSAREMGTDRPHAI</sequence>
<protein>
    <submittedName>
        <fullName evidence="1">Uncharacterized protein</fullName>
    </submittedName>
</protein>
<reference evidence="1 2" key="1">
    <citation type="submission" date="2018-10" db="EMBL/GenBank/DDBJ databases">
        <title>Parasedimentitalea marina sp. nov., a psychrophilic bacterium isolated from deep seawater of the New Britain Trench.</title>
        <authorList>
            <person name="Cao J."/>
        </authorList>
    </citation>
    <scope>NUCLEOTIDE SEQUENCE [LARGE SCALE GENOMIC DNA]</scope>
    <source>
        <strain evidence="1 2">W43</strain>
    </source>
</reference>
<dbReference type="Proteomes" id="UP000283063">
    <property type="component" value="Chromosome"/>
</dbReference>
<name>A0A3T0N3R7_9RHOB</name>
<proteinExistence type="predicted"/>
<evidence type="ECO:0000313" key="1">
    <source>
        <dbReference type="EMBL" id="AZV78676.1"/>
    </source>
</evidence>
<dbReference type="EMBL" id="CP033219">
    <property type="protein sequence ID" value="AZV78676.1"/>
    <property type="molecule type" value="Genomic_DNA"/>
</dbReference>
<organism evidence="1 2">
    <name type="scientific">Parasedimentitalea marina</name>
    <dbReference type="NCBI Taxonomy" id="2483033"/>
    <lineage>
        <taxon>Bacteria</taxon>
        <taxon>Pseudomonadati</taxon>
        <taxon>Pseudomonadota</taxon>
        <taxon>Alphaproteobacteria</taxon>
        <taxon>Rhodobacterales</taxon>
        <taxon>Paracoccaceae</taxon>
        <taxon>Parasedimentitalea</taxon>
    </lineage>
</organism>